<gene>
    <name evidence="5" type="ORF">MOO45_06010</name>
</gene>
<sequence>MQFGIDKIDFYTPNQCLDLVALAHARQVDPNKYLIGIGQKQMAVAPLDQDIVSMAANAAAQLLTPLDQAALGLLIVGTESGVDQSKASALFVHDLLDLHPNMRTLEIKEACYGATAGLQLALDFVRQHPTQKALVIASDIARYGLNSPGEVTQGAGAVAMLVSAEPQILALEEQSVYASQSTWDFWRPNYSTESFAQGKYSEEVYLSMFADLWQQASAQKLTQVDELAALLFHIPFSKMGRKALRTLETKIQPQAYQRLTKRFEASIQYGQIVGNIYTGSLYLSLISLLENDMNLQAGERIGLFSYGSGSEAELFFGTLQPDFKSQLKSAAHQALLANRTSLTMSEYEEQFKQSLVTDGSKQVVDVSDVAVRHRLTGIKGHQRQYQ</sequence>
<dbReference type="GO" id="GO:0004421">
    <property type="term" value="F:hydroxymethylglutaryl-CoA synthase activity"/>
    <property type="evidence" value="ECO:0007669"/>
    <property type="project" value="UniProtKB-EC"/>
</dbReference>
<dbReference type="InterPro" id="IPR011554">
    <property type="entry name" value="HMG_CoA_synthase_prok"/>
</dbReference>
<evidence type="ECO:0000313" key="5">
    <source>
        <dbReference type="EMBL" id="UQS81754.1"/>
    </source>
</evidence>
<dbReference type="EC" id="2.3.3.10" evidence="5"/>
<protein>
    <submittedName>
        <fullName evidence="5">Hydroxymethylglutaryl-CoA synthase</fullName>
        <ecNumber evidence="5">2.3.3.10</ecNumber>
    </submittedName>
</protein>
<proteinExistence type="inferred from homology"/>
<feature type="domain" description="Hydroxymethylglutaryl-coenzyme A synthase N-terminal" evidence="3">
    <location>
        <begin position="3"/>
        <end position="164"/>
    </location>
</feature>
<dbReference type="Proteomes" id="UP000831495">
    <property type="component" value="Chromosome"/>
</dbReference>
<accession>A0ABY4P7T3</accession>
<keyword evidence="5" id="KW-0012">Acyltransferase</keyword>
<dbReference type="InterPro" id="IPR016039">
    <property type="entry name" value="Thiolase-like"/>
</dbReference>
<comment type="similarity">
    <text evidence="1">Belongs to the thiolase-like superfamily. HMG-CoA synthase family.</text>
</comment>
<dbReference type="SUPFAM" id="SSF53901">
    <property type="entry name" value="Thiolase-like"/>
    <property type="match status" value="2"/>
</dbReference>
<organism evidence="5 6">
    <name type="scientific">Bombilactobacillus folatiphilus</name>
    <dbReference type="NCBI Taxonomy" id="2923362"/>
    <lineage>
        <taxon>Bacteria</taxon>
        <taxon>Bacillati</taxon>
        <taxon>Bacillota</taxon>
        <taxon>Bacilli</taxon>
        <taxon>Lactobacillales</taxon>
        <taxon>Lactobacillaceae</taxon>
        <taxon>Bombilactobacillus</taxon>
    </lineage>
</organism>
<dbReference type="EMBL" id="CP093366">
    <property type="protein sequence ID" value="UQS81754.1"/>
    <property type="molecule type" value="Genomic_DNA"/>
</dbReference>
<dbReference type="InterPro" id="IPR013528">
    <property type="entry name" value="HMG_CoA_synth_N"/>
</dbReference>
<dbReference type="Gene3D" id="3.40.47.10">
    <property type="match status" value="2"/>
</dbReference>
<keyword evidence="2 5" id="KW-0808">Transferase</keyword>
<evidence type="ECO:0000313" key="6">
    <source>
        <dbReference type="Proteomes" id="UP000831495"/>
    </source>
</evidence>
<dbReference type="InterPro" id="IPR013746">
    <property type="entry name" value="HMG_CoA_synt_C_dom"/>
</dbReference>
<evidence type="ECO:0000256" key="1">
    <source>
        <dbReference type="ARBA" id="ARBA00007061"/>
    </source>
</evidence>
<reference evidence="5" key="1">
    <citation type="journal article" date="2022" name="Int. J. Syst. Evol. Microbiol.">
        <title>Apilactobacillus apisilvae sp. nov., Nicolia spurrieriana gen. nov. sp. nov., Bombilactobacillus folatiphilus sp. nov. and Bombilactobacillus thymidiniphilus sp. nov., four new lactic acid bacterial isolates from stingless bees Tetragonula carbonaria and Austroplebeia australis.</title>
        <authorList>
            <person name="Oliphant S.A."/>
            <person name="Watson-Haigh N.S."/>
            <person name="Sumby K.M."/>
            <person name="Gardner J."/>
            <person name="Groom S."/>
            <person name="Jiranek V."/>
        </authorList>
    </citation>
    <scope>NUCLEOTIDE SEQUENCE</scope>
    <source>
        <strain evidence="5">SG4_D2</strain>
    </source>
</reference>
<keyword evidence="6" id="KW-1185">Reference proteome</keyword>
<dbReference type="Pfam" id="PF01154">
    <property type="entry name" value="HMG_CoA_synt_N"/>
    <property type="match status" value="1"/>
</dbReference>
<evidence type="ECO:0000256" key="2">
    <source>
        <dbReference type="ARBA" id="ARBA00022679"/>
    </source>
</evidence>
<dbReference type="CDD" id="cd00827">
    <property type="entry name" value="init_cond_enzymes"/>
    <property type="match status" value="1"/>
</dbReference>
<dbReference type="Pfam" id="PF08540">
    <property type="entry name" value="HMG_CoA_synt_C"/>
    <property type="match status" value="1"/>
</dbReference>
<evidence type="ECO:0000259" key="3">
    <source>
        <dbReference type="Pfam" id="PF01154"/>
    </source>
</evidence>
<dbReference type="NCBIfam" id="TIGR01835">
    <property type="entry name" value="HMG-CoA-S_prok"/>
    <property type="match status" value="1"/>
</dbReference>
<dbReference type="RefSeq" id="WP_249514022.1">
    <property type="nucleotide sequence ID" value="NZ_CP093366.1"/>
</dbReference>
<evidence type="ECO:0000259" key="4">
    <source>
        <dbReference type="Pfam" id="PF08540"/>
    </source>
</evidence>
<name>A0ABY4P7T3_9LACO</name>
<dbReference type="PANTHER" id="PTHR43323">
    <property type="entry name" value="3-HYDROXY-3-METHYLGLUTARYL COENZYME A SYNTHASE"/>
    <property type="match status" value="1"/>
</dbReference>
<dbReference type="PANTHER" id="PTHR43323:SF2">
    <property type="entry name" value="HYDROXYMETHYLGLUTARYL-COA SYNTHASE"/>
    <property type="match status" value="1"/>
</dbReference>
<feature type="domain" description="Hydroxymethylglutaryl-coenzyme A synthase C-terminal" evidence="4">
    <location>
        <begin position="245"/>
        <end position="363"/>
    </location>
</feature>